<dbReference type="InterPro" id="IPR002048">
    <property type="entry name" value="EF_hand_dom"/>
</dbReference>
<feature type="chain" id="PRO_5031331379" evidence="4">
    <location>
        <begin position="20"/>
        <end position="196"/>
    </location>
</feature>
<organism evidence="6 7">
    <name type="scientific">Sphingomonas kaistensis</name>
    <dbReference type="NCBI Taxonomy" id="298708"/>
    <lineage>
        <taxon>Bacteria</taxon>
        <taxon>Pseudomonadati</taxon>
        <taxon>Pseudomonadota</taxon>
        <taxon>Alphaproteobacteria</taxon>
        <taxon>Sphingomonadales</taxon>
        <taxon>Sphingomonadaceae</taxon>
        <taxon>Sphingomonas</taxon>
    </lineage>
</organism>
<keyword evidence="7" id="KW-1185">Reference proteome</keyword>
<protein>
    <submittedName>
        <fullName evidence="6">Ca2+-binding EF-hand superfamily protein</fullName>
    </submittedName>
</protein>
<dbReference type="RefSeq" id="WP_168067838.1">
    <property type="nucleotide sequence ID" value="NZ_JAATJC010000001.1"/>
</dbReference>
<evidence type="ECO:0000256" key="2">
    <source>
        <dbReference type="ARBA" id="ARBA00022737"/>
    </source>
</evidence>
<dbReference type="CDD" id="cd00051">
    <property type="entry name" value="EFh"/>
    <property type="match status" value="1"/>
</dbReference>
<evidence type="ECO:0000256" key="1">
    <source>
        <dbReference type="ARBA" id="ARBA00022723"/>
    </source>
</evidence>
<dbReference type="AlphaFoldDB" id="A0A7X6BG57"/>
<name>A0A7X6BG57_9SPHN</name>
<dbReference type="Pfam" id="PF13202">
    <property type="entry name" value="EF-hand_5"/>
    <property type="match status" value="3"/>
</dbReference>
<reference evidence="6 7" key="1">
    <citation type="submission" date="2020-03" db="EMBL/GenBank/DDBJ databases">
        <title>Genomic Encyclopedia of Type Strains, Phase IV (KMG-IV): sequencing the most valuable type-strain genomes for metagenomic binning, comparative biology and taxonomic classification.</title>
        <authorList>
            <person name="Goeker M."/>
        </authorList>
    </citation>
    <scope>NUCLEOTIDE SEQUENCE [LARGE SCALE GENOMIC DNA]</scope>
    <source>
        <strain evidence="6 7">DSM 16846</strain>
    </source>
</reference>
<accession>A0A7X6BG57</accession>
<proteinExistence type="predicted"/>
<dbReference type="SUPFAM" id="SSF47473">
    <property type="entry name" value="EF-hand"/>
    <property type="match status" value="1"/>
</dbReference>
<evidence type="ECO:0000256" key="3">
    <source>
        <dbReference type="SAM" id="MobiDB-lite"/>
    </source>
</evidence>
<dbReference type="PANTHER" id="PTHR10827:SF98">
    <property type="entry name" value="45 KDA CALCIUM-BINDING PROTEIN"/>
    <property type="match status" value="1"/>
</dbReference>
<dbReference type="Gene3D" id="1.10.238.10">
    <property type="entry name" value="EF-hand"/>
    <property type="match status" value="2"/>
</dbReference>
<dbReference type="PANTHER" id="PTHR10827">
    <property type="entry name" value="RETICULOCALBIN"/>
    <property type="match status" value="1"/>
</dbReference>
<dbReference type="Proteomes" id="UP000558192">
    <property type="component" value="Unassembled WGS sequence"/>
</dbReference>
<evidence type="ECO:0000256" key="4">
    <source>
        <dbReference type="SAM" id="SignalP"/>
    </source>
</evidence>
<keyword evidence="4" id="KW-0732">Signal</keyword>
<feature type="region of interest" description="Disordered" evidence="3">
    <location>
        <begin position="175"/>
        <end position="196"/>
    </location>
</feature>
<dbReference type="InterPro" id="IPR011992">
    <property type="entry name" value="EF-hand-dom_pair"/>
</dbReference>
<gene>
    <name evidence="6" type="ORF">GGQ97_000898</name>
</gene>
<keyword evidence="2" id="KW-0677">Repeat</keyword>
<sequence length="196" mass="21871">MKKMLLGAGLLLAATAVGAQVAPQAPVAPRDGVQTRSEVVQRARAMFARVDTNRDGYITQAEGQAMRAEKRQRMGGKRMAQAADPARRAEMFGRIDTNRDNMISRDEWTRAEALRGEGRAEGRRGGRGGERMAMRGRAGGAMMRMADTNRDQRISLAEAETAALQRFDRVDLNRDGRVTREERQQARQQRQGMRRG</sequence>
<feature type="compositionally biased region" description="Low complexity" evidence="3">
    <location>
        <begin position="186"/>
        <end position="196"/>
    </location>
</feature>
<feature type="signal peptide" evidence="4">
    <location>
        <begin position="1"/>
        <end position="19"/>
    </location>
</feature>
<comment type="caution">
    <text evidence="6">The sequence shown here is derived from an EMBL/GenBank/DDBJ whole genome shotgun (WGS) entry which is preliminary data.</text>
</comment>
<evidence type="ECO:0000313" key="6">
    <source>
        <dbReference type="EMBL" id="NJC05105.1"/>
    </source>
</evidence>
<evidence type="ECO:0000313" key="7">
    <source>
        <dbReference type="Proteomes" id="UP000558192"/>
    </source>
</evidence>
<dbReference type="EMBL" id="JAATJC010000001">
    <property type="protein sequence ID" value="NJC05105.1"/>
    <property type="molecule type" value="Genomic_DNA"/>
</dbReference>
<dbReference type="PROSITE" id="PS50222">
    <property type="entry name" value="EF_HAND_2"/>
    <property type="match status" value="1"/>
</dbReference>
<feature type="domain" description="EF-hand" evidence="5">
    <location>
        <begin position="38"/>
        <end position="72"/>
    </location>
</feature>
<keyword evidence="1" id="KW-0479">Metal-binding</keyword>
<dbReference type="GO" id="GO:0005509">
    <property type="term" value="F:calcium ion binding"/>
    <property type="evidence" value="ECO:0007669"/>
    <property type="project" value="InterPro"/>
</dbReference>
<dbReference type="PROSITE" id="PS00018">
    <property type="entry name" value="EF_HAND_1"/>
    <property type="match status" value="1"/>
</dbReference>
<evidence type="ECO:0000259" key="5">
    <source>
        <dbReference type="PROSITE" id="PS50222"/>
    </source>
</evidence>
<dbReference type="InterPro" id="IPR018247">
    <property type="entry name" value="EF_Hand_1_Ca_BS"/>
</dbReference>
<feature type="compositionally biased region" description="Basic and acidic residues" evidence="3">
    <location>
        <begin position="175"/>
        <end position="185"/>
    </location>
</feature>